<dbReference type="GO" id="GO:0060236">
    <property type="term" value="P:regulation of mitotic spindle organization"/>
    <property type="evidence" value="ECO:0007669"/>
    <property type="project" value="InterPro"/>
</dbReference>
<feature type="compositionally biased region" description="Basic and acidic residues" evidence="1">
    <location>
        <begin position="425"/>
        <end position="434"/>
    </location>
</feature>
<evidence type="ECO:0000259" key="2">
    <source>
        <dbReference type="Pfam" id="PF12214"/>
    </source>
</evidence>
<dbReference type="GO" id="GO:0005880">
    <property type="term" value="C:nuclear microtubule"/>
    <property type="evidence" value="ECO:0007669"/>
    <property type="project" value="TreeGrafter"/>
</dbReference>
<reference evidence="3" key="1">
    <citation type="submission" date="2020-01" db="EMBL/GenBank/DDBJ databases">
        <authorList>
            <person name="Mishra B."/>
        </authorList>
    </citation>
    <scope>NUCLEOTIDE SEQUENCE [LARGE SCALE GENOMIC DNA]</scope>
</reference>
<protein>
    <recommendedName>
        <fullName evidence="2">TPX2 central domain-containing protein</fullName>
    </recommendedName>
</protein>
<dbReference type="Proteomes" id="UP000467841">
    <property type="component" value="Unassembled WGS sequence"/>
</dbReference>
<feature type="domain" description="TPX2 central" evidence="2">
    <location>
        <begin position="239"/>
        <end position="397"/>
    </location>
</feature>
<organism evidence="3 4">
    <name type="scientific">Microthlaspi erraticum</name>
    <dbReference type="NCBI Taxonomy" id="1685480"/>
    <lineage>
        <taxon>Eukaryota</taxon>
        <taxon>Viridiplantae</taxon>
        <taxon>Streptophyta</taxon>
        <taxon>Embryophyta</taxon>
        <taxon>Tracheophyta</taxon>
        <taxon>Spermatophyta</taxon>
        <taxon>Magnoliopsida</taxon>
        <taxon>eudicotyledons</taxon>
        <taxon>Gunneridae</taxon>
        <taxon>Pentapetalae</taxon>
        <taxon>rosids</taxon>
        <taxon>malvids</taxon>
        <taxon>Brassicales</taxon>
        <taxon>Brassicaceae</taxon>
        <taxon>Coluteocarpeae</taxon>
        <taxon>Microthlaspi</taxon>
    </lineage>
</organism>
<proteinExistence type="predicted"/>
<dbReference type="EMBL" id="CACVBM020000399">
    <property type="protein sequence ID" value="CAA7018583.1"/>
    <property type="molecule type" value="Genomic_DNA"/>
</dbReference>
<accession>A0A6D2HS25</accession>
<dbReference type="GO" id="GO:0030295">
    <property type="term" value="F:protein kinase activator activity"/>
    <property type="evidence" value="ECO:0007669"/>
    <property type="project" value="TreeGrafter"/>
</dbReference>
<comment type="caution">
    <text evidence="3">The sequence shown here is derived from an EMBL/GenBank/DDBJ whole genome shotgun (WGS) entry which is preliminary data.</text>
</comment>
<dbReference type="OrthoDB" id="1684416at2759"/>
<evidence type="ECO:0000313" key="4">
    <source>
        <dbReference type="Proteomes" id="UP000467841"/>
    </source>
</evidence>
<feature type="compositionally biased region" description="Polar residues" evidence="1">
    <location>
        <begin position="174"/>
        <end position="184"/>
    </location>
</feature>
<feature type="compositionally biased region" description="Polar residues" evidence="1">
    <location>
        <begin position="139"/>
        <end position="151"/>
    </location>
</feature>
<feature type="region of interest" description="Disordered" evidence="1">
    <location>
        <begin position="130"/>
        <end position="188"/>
    </location>
</feature>
<dbReference type="GO" id="GO:0005819">
    <property type="term" value="C:spindle"/>
    <property type="evidence" value="ECO:0007669"/>
    <property type="project" value="InterPro"/>
</dbReference>
<dbReference type="InterPro" id="IPR027330">
    <property type="entry name" value="TPX2_central_dom"/>
</dbReference>
<dbReference type="PANTHER" id="PTHR14326:SF15">
    <property type="entry name" value="OS06G0130200 PROTEIN"/>
    <property type="match status" value="1"/>
</dbReference>
<dbReference type="Pfam" id="PF12214">
    <property type="entry name" value="TPX2_importin"/>
    <property type="match status" value="1"/>
</dbReference>
<feature type="compositionally biased region" description="Basic and acidic residues" evidence="1">
    <location>
        <begin position="345"/>
        <end position="373"/>
    </location>
</feature>
<dbReference type="AlphaFoldDB" id="A0A6D2HS25"/>
<dbReference type="PANTHER" id="PTHR14326">
    <property type="entry name" value="TARGETING PROTEIN FOR XKLP2"/>
    <property type="match status" value="1"/>
</dbReference>
<keyword evidence="4" id="KW-1185">Reference proteome</keyword>
<sequence>METDTESESDEDMEMEEPLVFEVSEIDLEYEFEAARWHDFTREELETESRVAELWFESAQSYPPSPFTRKLLMIEEVSDDKTEPSSLKSEDGEVTADVIMESDREIKEQPDDVNETGNVVRSEVFTFIHGGSSLKKDPNQSLHKGPTFSNRIHSDKLRSQTKSSTRPTPRSSTLMKPTASQLAKQDSVRHRMQVKEKSLFPSSASEVQATKRQKLDGGLLHKVAATTQEMSFVHKAVKKITVPQEPDFATSARANRIRHRNDATIEQDSGSVYRFKARPFNRKIFEAPSLPIRKKSTPKLPEFQEFHLKTSERAMQHSSAVSIGNHHYRKRSDDKADVTALLDGVNREPRRPRAVETPKDDDRKQFLKARPLDNKMVSSRRDIGFFRKSKRETEVPLPTDLFSKLSIKSELQPNNGSRLRFPQPEQEKGSKENRLNSFQAGNERTSSVTGKQHGLWTTRRSVGIR</sequence>
<dbReference type="GO" id="GO:0008017">
    <property type="term" value="F:microtubule binding"/>
    <property type="evidence" value="ECO:0007669"/>
    <property type="project" value="TreeGrafter"/>
</dbReference>
<feature type="compositionally biased region" description="Low complexity" evidence="1">
    <location>
        <begin position="160"/>
        <end position="173"/>
    </location>
</feature>
<feature type="region of interest" description="Disordered" evidence="1">
    <location>
        <begin position="317"/>
        <end position="336"/>
    </location>
</feature>
<dbReference type="GO" id="GO:0090307">
    <property type="term" value="P:mitotic spindle assembly"/>
    <property type="evidence" value="ECO:0007669"/>
    <property type="project" value="TreeGrafter"/>
</dbReference>
<evidence type="ECO:0000313" key="3">
    <source>
        <dbReference type="EMBL" id="CAA7018583.1"/>
    </source>
</evidence>
<gene>
    <name evidence="3" type="ORF">MERR_LOCUS5818</name>
</gene>
<dbReference type="InterPro" id="IPR009675">
    <property type="entry name" value="TPX2_fam"/>
</dbReference>
<feature type="region of interest" description="Disordered" evidence="1">
    <location>
        <begin position="343"/>
        <end position="373"/>
    </location>
</feature>
<feature type="region of interest" description="Disordered" evidence="1">
    <location>
        <begin position="412"/>
        <end position="465"/>
    </location>
</feature>
<evidence type="ECO:0000256" key="1">
    <source>
        <dbReference type="SAM" id="MobiDB-lite"/>
    </source>
</evidence>
<name>A0A6D2HS25_9BRAS</name>
<feature type="compositionally biased region" description="Polar residues" evidence="1">
    <location>
        <begin position="435"/>
        <end position="450"/>
    </location>
</feature>